<name>A0A2T9ZC31_9FUNG</name>
<feature type="compositionally biased region" description="Basic and acidic residues" evidence="2">
    <location>
        <begin position="404"/>
        <end position="420"/>
    </location>
</feature>
<protein>
    <submittedName>
        <fullName evidence="3">Uncharacterized protein</fullName>
    </submittedName>
</protein>
<reference evidence="3 4" key="1">
    <citation type="journal article" date="2018" name="MBio">
        <title>Comparative Genomics Reveals the Core Gene Toolbox for the Fungus-Insect Symbiosis.</title>
        <authorList>
            <person name="Wang Y."/>
            <person name="Stata M."/>
            <person name="Wang W."/>
            <person name="Stajich J.E."/>
            <person name="White M.M."/>
            <person name="Moncalvo J.M."/>
        </authorList>
    </citation>
    <scope>NUCLEOTIDE SEQUENCE [LARGE SCALE GENOMIC DNA]</scope>
    <source>
        <strain evidence="3 4">SC-DP-2</strain>
    </source>
</reference>
<feature type="region of interest" description="Disordered" evidence="2">
    <location>
        <begin position="85"/>
        <end position="120"/>
    </location>
</feature>
<evidence type="ECO:0000256" key="1">
    <source>
        <dbReference type="ARBA" id="ARBA00010402"/>
    </source>
</evidence>
<dbReference type="STRING" id="133381.A0A2T9ZC31"/>
<evidence type="ECO:0000313" key="3">
    <source>
        <dbReference type="EMBL" id="PVV02135.1"/>
    </source>
</evidence>
<dbReference type="InterPro" id="IPR039301">
    <property type="entry name" value="Sip5/DA2"/>
</dbReference>
<evidence type="ECO:0000256" key="2">
    <source>
        <dbReference type="SAM" id="MobiDB-lite"/>
    </source>
</evidence>
<feature type="compositionally biased region" description="Polar residues" evidence="2">
    <location>
        <begin position="307"/>
        <end position="325"/>
    </location>
</feature>
<comment type="similarity">
    <text evidence="1">Belongs to the SIP5 family.</text>
</comment>
<proteinExistence type="inferred from homology"/>
<comment type="caution">
    <text evidence="3">The sequence shown here is derived from an EMBL/GenBank/DDBJ whole genome shotgun (WGS) entry which is preliminary data.</text>
</comment>
<feature type="compositionally biased region" description="Polar residues" evidence="2">
    <location>
        <begin position="139"/>
        <end position="161"/>
    </location>
</feature>
<organism evidence="3 4">
    <name type="scientific">Smittium megazygosporum</name>
    <dbReference type="NCBI Taxonomy" id="133381"/>
    <lineage>
        <taxon>Eukaryota</taxon>
        <taxon>Fungi</taxon>
        <taxon>Fungi incertae sedis</taxon>
        <taxon>Zoopagomycota</taxon>
        <taxon>Kickxellomycotina</taxon>
        <taxon>Harpellomycetes</taxon>
        <taxon>Harpellales</taxon>
        <taxon>Legeriomycetaceae</taxon>
        <taxon>Smittium</taxon>
    </lineage>
</organism>
<dbReference type="Proteomes" id="UP000245609">
    <property type="component" value="Unassembled WGS sequence"/>
</dbReference>
<dbReference type="PANTHER" id="PTHR31315:SF1">
    <property type="entry name" value="PROTEIN SIP5"/>
    <property type="match status" value="1"/>
</dbReference>
<dbReference type="GO" id="GO:0005737">
    <property type="term" value="C:cytoplasm"/>
    <property type="evidence" value="ECO:0007669"/>
    <property type="project" value="TreeGrafter"/>
</dbReference>
<dbReference type="AlphaFoldDB" id="A0A2T9ZC31"/>
<feature type="region of interest" description="Disordered" evidence="2">
    <location>
        <begin position="394"/>
        <end position="432"/>
    </location>
</feature>
<keyword evidence="4" id="KW-1185">Reference proteome</keyword>
<gene>
    <name evidence="3" type="ORF">BB560_003422</name>
</gene>
<feature type="region of interest" description="Disordered" evidence="2">
    <location>
        <begin position="134"/>
        <end position="161"/>
    </location>
</feature>
<dbReference type="PANTHER" id="PTHR31315">
    <property type="entry name" value="PROTEIN SIP5"/>
    <property type="match status" value="1"/>
</dbReference>
<dbReference type="OrthoDB" id="21471at2759"/>
<dbReference type="EMBL" id="MBFS01000596">
    <property type="protein sequence ID" value="PVV02135.1"/>
    <property type="molecule type" value="Genomic_DNA"/>
</dbReference>
<feature type="compositionally biased region" description="Polar residues" evidence="2">
    <location>
        <begin position="85"/>
        <end position="116"/>
    </location>
</feature>
<evidence type="ECO:0000313" key="4">
    <source>
        <dbReference type="Proteomes" id="UP000245609"/>
    </source>
</evidence>
<accession>A0A2T9ZC31</accession>
<feature type="region of interest" description="Disordered" evidence="2">
    <location>
        <begin position="306"/>
        <end position="340"/>
    </location>
</feature>
<sequence length="536" mass="59559">MGNAHPKRSDSMFDGGFFVPQGIYSEAENDLDIKILEKLIRERKIAPFYKGAAEPEEPGFDFQNHIPPLPKMPAHINLNSGIEFSSHQSDSETTNHPSSPTSTKSTMQLTNPNVNAHKSGIPENLVSTLSRLEIDPGRQSGNSSIRPNSNFPKLSGSPNITNAYSPTSLRSAPIIPKSHTSSQVSNTTHSNLLLKTLECPYCMRPEIKIEYNPHLCLMQFRKKKAKERHGKSVSHGPSQIDMFNLRSHKRSFSDAHSLATPNLISPDDIRPKLLQQIEREKTRKQEQIRQRELVIASIARIAERYSATPNTTESTESPANASTLGPTRRENAANRPRAATGPRHIETTLQSTPEGRQLFREFLRTGGESLEEFLIQEAIAQSREEFRNQTLTPLIETNNSEDTQETRGGKNLSKDSRIVPDSESSFGHSLKSIPDLHDQNRIVVTSGGKVKSIIATEVVRKLYNEFLEQGGGTLENFVVDQVATLSQEESKLFQKNSMTVVAESEEDRPQWYLEISNTLTTAQNPASASASASARS</sequence>